<dbReference type="Pfam" id="PF00403">
    <property type="entry name" value="HMA"/>
    <property type="match status" value="1"/>
</dbReference>
<protein>
    <submittedName>
        <fullName evidence="12">Cation transport ATPase</fullName>
    </submittedName>
</protein>
<dbReference type="GO" id="GO:0016887">
    <property type="term" value="F:ATP hydrolysis activity"/>
    <property type="evidence" value="ECO:0007669"/>
    <property type="project" value="InterPro"/>
</dbReference>
<dbReference type="Proteomes" id="UP000243519">
    <property type="component" value="Unassembled WGS sequence"/>
</dbReference>
<dbReference type="SUPFAM" id="SSF55008">
    <property type="entry name" value="HMA, heavy metal-associated domain"/>
    <property type="match status" value="1"/>
</dbReference>
<comment type="subcellular location">
    <subcellularLocation>
        <location evidence="1 7">Membrane</location>
    </subcellularLocation>
</comment>
<evidence type="ECO:0000256" key="3">
    <source>
        <dbReference type="ARBA" id="ARBA00022723"/>
    </source>
</evidence>
<dbReference type="Gene3D" id="3.40.1110.10">
    <property type="entry name" value="Calcium-transporting ATPase, cytoplasmic domain N"/>
    <property type="match status" value="1"/>
</dbReference>
<comment type="caution">
    <text evidence="12">The sequence shown here is derived from an EMBL/GenBank/DDBJ whole genome shotgun (WGS) entry which is preliminary data.</text>
</comment>
<dbReference type="InterPro" id="IPR006121">
    <property type="entry name" value="HMA_dom"/>
</dbReference>
<dbReference type="PANTHER" id="PTHR46594">
    <property type="entry name" value="P-TYPE CATION-TRANSPORTING ATPASE"/>
    <property type="match status" value="1"/>
</dbReference>
<feature type="region of interest" description="Disordered" evidence="8">
    <location>
        <begin position="163"/>
        <end position="187"/>
    </location>
</feature>
<keyword evidence="6 7" id="KW-0472">Membrane</keyword>
<dbReference type="InterPro" id="IPR018303">
    <property type="entry name" value="ATPase_P-typ_P_site"/>
</dbReference>
<dbReference type="InterPro" id="IPR036163">
    <property type="entry name" value="HMA_dom_sf"/>
</dbReference>
<dbReference type="Gene3D" id="3.30.70.100">
    <property type="match status" value="1"/>
</dbReference>
<evidence type="ECO:0000256" key="2">
    <source>
        <dbReference type="ARBA" id="ARBA00022692"/>
    </source>
</evidence>
<evidence type="ECO:0000259" key="11">
    <source>
        <dbReference type="Pfam" id="PF24534"/>
    </source>
</evidence>
<evidence type="ECO:0000256" key="4">
    <source>
        <dbReference type="ARBA" id="ARBA00022967"/>
    </source>
</evidence>
<keyword evidence="13" id="KW-1185">Reference proteome</keyword>
<dbReference type="GO" id="GO:0046872">
    <property type="term" value="F:metal ion binding"/>
    <property type="evidence" value="ECO:0007669"/>
    <property type="project" value="UniProtKB-KW"/>
</dbReference>
<dbReference type="SUPFAM" id="SSF56784">
    <property type="entry name" value="HAD-like"/>
    <property type="match status" value="1"/>
</dbReference>
<dbReference type="FunFam" id="2.70.150.10:FF:000002">
    <property type="entry name" value="Copper-transporting ATPase 1, putative"/>
    <property type="match status" value="1"/>
</dbReference>
<dbReference type="GO" id="GO:0030003">
    <property type="term" value="P:intracellular monoatomic cation homeostasis"/>
    <property type="evidence" value="ECO:0007669"/>
    <property type="project" value="UniProtKB-ARBA"/>
</dbReference>
<dbReference type="InterPro" id="IPR059000">
    <property type="entry name" value="ATPase_P-type_domA"/>
</dbReference>
<dbReference type="Gene3D" id="3.40.50.1000">
    <property type="entry name" value="HAD superfamily/HAD-like"/>
    <property type="match status" value="1"/>
</dbReference>
<evidence type="ECO:0000313" key="12">
    <source>
        <dbReference type="EMBL" id="OAL69670.1"/>
    </source>
</evidence>
<dbReference type="EMBL" id="LHPN01000013">
    <property type="protein sequence ID" value="OAL69670.1"/>
    <property type="molecule type" value="Genomic_DNA"/>
</dbReference>
<feature type="transmembrane region" description="Helical" evidence="7">
    <location>
        <begin position="462"/>
        <end position="482"/>
    </location>
</feature>
<dbReference type="InterPro" id="IPR023299">
    <property type="entry name" value="ATPase_P-typ_cyto_dom_N"/>
</dbReference>
<dbReference type="InterPro" id="IPR001757">
    <property type="entry name" value="P_typ_ATPase"/>
</dbReference>
<evidence type="ECO:0000256" key="8">
    <source>
        <dbReference type="SAM" id="MobiDB-lite"/>
    </source>
</evidence>
<keyword evidence="2 7" id="KW-0812">Transmembrane</keyword>
<dbReference type="PANTHER" id="PTHR46594:SF4">
    <property type="entry name" value="P-TYPE CATION-TRANSPORTING ATPASE"/>
    <property type="match status" value="1"/>
</dbReference>
<evidence type="ECO:0000256" key="5">
    <source>
        <dbReference type="ARBA" id="ARBA00022989"/>
    </source>
</evidence>
<dbReference type="SFLD" id="SFLDF00027">
    <property type="entry name" value="p-type_atpase"/>
    <property type="match status" value="1"/>
</dbReference>
<keyword evidence="7" id="KW-0547">Nucleotide-binding</keyword>
<dbReference type="PROSITE" id="PS01047">
    <property type="entry name" value="HMA_1"/>
    <property type="match status" value="1"/>
</dbReference>
<feature type="domain" description="PCA1 HMA heavy metal-associated" evidence="11">
    <location>
        <begin position="275"/>
        <end position="343"/>
    </location>
</feature>
<dbReference type="Pfam" id="PF24534">
    <property type="entry name" value="HMA_PCA1"/>
    <property type="match status" value="1"/>
</dbReference>
<dbReference type="NCBIfam" id="TIGR01525">
    <property type="entry name" value="ATPase-IB_hvy"/>
    <property type="match status" value="1"/>
</dbReference>
<feature type="transmembrane region" description="Helical" evidence="7">
    <location>
        <begin position="428"/>
        <end position="450"/>
    </location>
</feature>
<feature type="compositionally biased region" description="Basic and acidic residues" evidence="8">
    <location>
        <begin position="163"/>
        <end position="183"/>
    </location>
</feature>
<sequence>MACGNKSGCCAGEKKPPAGFSSSCSPAEDGDGRVMARLSGRDAACCDPEADERCDETCIESLAAYECQKACDDGAADEHVHEHGDDGKHGAVACSSHLRLAFERFSSYLETAQCICRSVIASHSLTPCCAGQAASSQSQPIVPRHIHEDKDIDLDDTSSCCSDGHDHDHDHDHDDHSHSHENDSSTGIIKGTAVDLEKSAGHEHILLAVSGMTCSGCGNKLSRALQDSPAVYNVKVNFVLGNAEFDLDTARTSIESLIDRLDRLTGFRCVKASSSADDQHLDLIVSPGTAPTAPTVTVESLPAGVTQVDILDARTVRIAFDPLAIGARDLLQAMGDRTSGLSPVNNHGDPAASAGRKRLYAMLYKTTYAALLTIPVLVLAWGHSLTGRRTKAIVSLVLATGVQALAVPEFYKPAITSLIYSRVVEMDMLVVISITAAYLYSLVAVGFSLADKPLATPEFFETSTLLITLVLFGRLVAAYARIRAVEAVSTRSLQPATALLLEDAAAGETREIDARLLQFGDKFLVSPHCTIPTDGRVLEGTSEVDESMLTGESLPVLKKRGAQLIAGTINGSGSLTALLTRLPGKNTVAEISNLVEEASSHKPRVQDLADKVAGWFVPVVTAAASIVLVVWLHVCLLVRHQAAGGAIGTAITYTIAVFAVSCPCAVGLAVPMVLVVAGGIAARAGVIIKSAESTERAHRVTDVVLDKTGTITTADLEVVETVLLQQPESHQDTLSLVSALVRDNKHPVSIAVSKHLASQIQNQDQDQPSQRLENIRIIPGAGVECVTDTSTLRAGSARWLHVQSHPDVSRLIANGMSTLCITRNSTLIAVFGLKNNPRPESARVIQKLQSRGLSVHIVSGDETKAVEEIALAVGISTTAHIAARQTPSDKQAYVTRLMEQGKTVLFCGDGTNDAVAITQADVGVQIGSSSDVSRATADVVLLGGLEGVVVLLDVSRASFRRIVFNFVWSALYNVFAILLAAGAFVYVRIPPAYAGLGEIVSVLPVILAALSMFWTRRSLAV</sequence>
<dbReference type="OrthoDB" id="432719at2759"/>
<evidence type="ECO:0000256" key="7">
    <source>
        <dbReference type="RuleBase" id="RU362081"/>
    </source>
</evidence>
<evidence type="ECO:0000256" key="6">
    <source>
        <dbReference type="ARBA" id="ARBA00023136"/>
    </source>
</evidence>
<evidence type="ECO:0000256" key="1">
    <source>
        <dbReference type="ARBA" id="ARBA00004370"/>
    </source>
</evidence>
<reference evidence="12 13" key="1">
    <citation type="submission" date="2016-05" db="EMBL/GenBank/DDBJ databases">
        <title>Genome sequencing of Trichophyton violaceum CMCC(F)T3l isolated from hair.</title>
        <authorList>
            <person name="Zhan P."/>
            <person name="Tao Y."/>
            <person name="Liu W."/>
        </authorList>
    </citation>
    <scope>NUCLEOTIDE SEQUENCE [LARGE SCALE GENOMIC DNA]</scope>
    <source>
        <strain evidence="13">CMCC(F)T3l</strain>
    </source>
</reference>
<keyword evidence="4" id="KW-1278">Translocase</keyword>
<dbReference type="InterPro" id="IPR056236">
    <property type="entry name" value="HMA_PCA1"/>
</dbReference>
<keyword evidence="5 7" id="KW-1133">Transmembrane helix</keyword>
<evidence type="ECO:0000259" key="10">
    <source>
        <dbReference type="Pfam" id="PF00403"/>
    </source>
</evidence>
<dbReference type="InterPro" id="IPR023214">
    <property type="entry name" value="HAD_sf"/>
</dbReference>
<dbReference type="PRINTS" id="PR00119">
    <property type="entry name" value="CATATPASE"/>
</dbReference>
<dbReference type="PROSITE" id="PS00154">
    <property type="entry name" value="ATPASE_E1_E2"/>
    <property type="match status" value="1"/>
</dbReference>
<evidence type="ECO:0000313" key="13">
    <source>
        <dbReference type="Proteomes" id="UP000243519"/>
    </source>
</evidence>
<comment type="similarity">
    <text evidence="7">Belongs to the cation transport ATPase (P-type) (TC 3.A.3) family. Type IB subfamily.</text>
</comment>
<dbReference type="AlphaFoldDB" id="A0A178FB30"/>
<keyword evidence="3 7" id="KW-0479">Metal-binding</keyword>
<dbReference type="InterPro" id="IPR017969">
    <property type="entry name" value="Heavy-metal-associated_CS"/>
</dbReference>
<dbReference type="InterPro" id="IPR036412">
    <property type="entry name" value="HAD-like_sf"/>
</dbReference>
<dbReference type="InterPro" id="IPR044492">
    <property type="entry name" value="P_typ_ATPase_HD_dom"/>
</dbReference>
<feature type="transmembrane region" description="Helical" evidence="7">
    <location>
        <begin position="962"/>
        <end position="986"/>
    </location>
</feature>
<dbReference type="SUPFAM" id="SSF81653">
    <property type="entry name" value="Calcium ATPase, transduction domain A"/>
    <property type="match status" value="1"/>
</dbReference>
<accession>A0A178FB30</accession>
<dbReference type="SFLD" id="SFLDG00002">
    <property type="entry name" value="C1.7:_P-type_atpase_like"/>
    <property type="match status" value="1"/>
</dbReference>
<dbReference type="SUPFAM" id="SSF81665">
    <property type="entry name" value="Calcium ATPase, transmembrane domain M"/>
    <property type="match status" value="1"/>
</dbReference>
<feature type="transmembrane region" description="Helical" evidence="7">
    <location>
        <begin position="992"/>
        <end position="1014"/>
    </location>
</feature>
<feature type="transmembrane region" description="Helical" evidence="7">
    <location>
        <begin position="366"/>
        <end position="384"/>
    </location>
</feature>
<dbReference type="CDD" id="cd00371">
    <property type="entry name" value="HMA"/>
    <property type="match status" value="1"/>
</dbReference>
<proteinExistence type="inferred from homology"/>
<evidence type="ECO:0000259" key="9">
    <source>
        <dbReference type="Pfam" id="PF00122"/>
    </source>
</evidence>
<keyword evidence="7" id="KW-0067">ATP-binding</keyword>
<dbReference type="Pfam" id="PF00702">
    <property type="entry name" value="Hydrolase"/>
    <property type="match status" value="1"/>
</dbReference>
<dbReference type="Gene3D" id="2.70.150.10">
    <property type="entry name" value="Calcium-transporting ATPase, cytoplasmic transduction domain A"/>
    <property type="match status" value="1"/>
</dbReference>
<organism evidence="12 13">
    <name type="scientific">Trichophyton violaceum</name>
    <dbReference type="NCBI Taxonomy" id="34388"/>
    <lineage>
        <taxon>Eukaryota</taxon>
        <taxon>Fungi</taxon>
        <taxon>Dikarya</taxon>
        <taxon>Ascomycota</taxon>
        <taxon>Pezizomycotina</taxon>
        <taxon>Eurotiomycetes</taxon>
        <taxon>Eurotiomycetidae</taxon>
        <taxon>Onygenales</taxon>
        <taxon>Arthrodermataceae</taxon>
        <taxon>Trichophyton</taxon>
    </lineage>
</organism>
<name>A0A178FB30_TRIVO</name>
<dbReference type="SFLD" id="SFLDS00003">
    <property type="entry name" value="Haloacid_Dehalogenase"/>
    <property type="match status" value="1"/>
</dbReference>
<dbReference type="Pfam" id="PF00122">
    <property type="entry name" value="E1-E2_ATPase"/>
    <property type="match status" value="1"/>
</dbReference>
<feature type="domain" description="HMA" evidence="10">
    <location>
        <begin position="207"/>
        <end position="267"/>
    </location>
</feature>
<feature type="transmembrane region" description="Helical" evidence="7">
    <location>
        <begin position="612"/>
        <end position="633"/>
    </location>
</feature>
<dbReference type="InterPro" id="IPR027256">
    <property type="entry name" value="P-typ_ATPase_IB"/>
</dbReference>
<gene>
    <name evidence="12" type="ORF">A7D00_6384</name>
</gene>
<feature type="domain" description="P-type ATPase A" evidence="9">
    <location>
        <begin position="493"/>
        <end position="596"/>
    </location>
</feature>
<feature type="transmembrane region" description="Helical" evidence="7">
    <location>
        <begin position="653"/>
        <end position="680"/>
    </location>
</feature>
<dbReference type="NCBIfam" id="TIGR01494">
    <property type="entry name" value="ATPase_P-type"/>
    <property type="match status" value="2"/>
</dbReference>
<dbReference type="GO" id="GO:0019829">
    <property type="term" value="F:ATPase-coupled monoatomic cation transmembrane transporter activity"/>
    <property type="evidence" value="ECO:0007669"/>
    <property type="project" value="InterPro"/>
</dbReference>
<dbReference type="GO" id="GO:0005524">
    <property type="term" value="F:ATP binding"/>
    <property type="evidence" value="ECO:0007669"/>
    <property type="project" value="UniProtKB-UniRule"/>
</dbReference>
<dbReference type="GO" id="GO:0016020">
    <property type="term" value="C:membrane"/>
    <property type="evidence" value="ECO:0007669"/>
    <property type="project" value="UniProtKB-SubCell"/>
</dbReference>
<dbReference type="InterPro" id="IPR008250">
    <property type="entry name" value="ATPase_P-typ_transduc_dom_A_sf"/>
</dbReference>
<dbReference type="InterPro" id="IPR023298">
    <property type="entry name" value="ATPase_P-typ_TM_dom_sf"/>
</dbReference>